<dbReference type="PANTHER" id="PTHR43329">
    <property type="entry name" value="EPOXIDE HYDROLASE"/>
    <property type="match status" value="1"/>
</dbReference>
<gene>
    <name evidence="3" type="ORF">SAMN05216252_12962</name>
</gene>
<dbReference type="OrthoDB" id="3507586at2"/>
<dbReference type="RefSeq" id="WP_089228190.1">
    <property type="nucleotide sequence ID" value="NZ_FZOF01000029.1"/>
</dbReference>
<organism evidence="3 4">
    <name type="scientific">Actinacidiphila glaucinigra</name>
    <dbReference type="NCBI Taxonomy" id="235986"/>
    <lineage>
        <taxon>Bacteria</taxon>
        <taxon>Bacillati</taxon>
        <taxon>Actinomycetota</taxon>
        <taxon>Actinomycetes</taxon>
        <taxon>Kitasatosporales</taxon>
        <taxon>Streptomycetaceae</taxon>
        <taxon>Actinacidiphila</taxon>
    </lineage>
</organism>
<dbReference type="PRINTS" id="PR00111">
    <property type="entry name" value="ABHYDROLASE"/>
</dbReference>
<dbReference type="InterPro" id="IPR000639">
    <property type="entry name" value="Epox_hydrolase-like"/>
</dbReference>
<evidence type="ECO:0000313" key="3">
    <source>
        <dbReference type="EMBL" id="SNT47962.1"/>
    </source>
</evidence>
<dbReference type="InterPro" id="IPR029058">
    <property type="entry name" value="AB_hydrolase_fold"/>
</dbReference>
<evidence type="ECO:0000259" key="2">
    <source>
        <dbReference type="Pfam" id="PF00561"/>
    </source>
</evidence>
<dbReference type="SUPFAM" id="SSF53474">
    <property type="entry name" value="alpha/beta-Hydrolases"/>
    <property type="match status" value="1"/>
</dbReference>
<dbReference type="GO" id="GO:0016787">
    <property type="term" value="F:hydrolase activity"/>
    <property type="evidence" value="ECO:0007669"/>
    <property type="project" value="UniProtKB-KW"/>
</dbReference>
<dbReference type="InterPro" id="IPR000073">
    <property type="entry name" value="AB_hydrolase_1"/>
</dbReference>
<protein>
    <submittedName>
        <fullName evidence="3">Pimeloyl-ACP methyl ester carboxylesterase</fullName>
    </submittedName>
</protein>
<sequence length="280" mass="30884">MIEGFEHGYAEVNGTRLHYVTGGEGEPLVLMDGWPRTVHALREILPRLAQRFRVIAVDYRGQGASDKPAGGYDKRNMAKDVYELIRGLGYEQVNIAGGDIGAMVAYSFAANHPQATKKLAIWEGGPFSQIFIDFISSFPQPDQPNPWWYPLSQVDGLPVKLLAGRFRHIIDWSAEHLALHPERISEESRALYTAAYDAPEAVAAAFGVYRTFHQDLADNNSYPPLTMPVLGLGGQYVAVVQAMMEGKADDIRFGTIADSGHYIAEEQPAALAAELEKFFG</sequence>
<dbReference type="EMBL" id="FZOF01000029">
    <property type="protein sequence ID" value="SNT47962.1"/>
    <property type="molecule type" value="Genomic_DNA"/>
</dbReference>
<reference evidence="3 4" key="1">
    <citation type="submission" date="2017-06" db="EMBL/GenBank/DDBJ databases">
        <authorList>
            <person name="Kim H.J."/>
            <person name="Triplett B.A."/>
        </authorList>
    </citation>
    <scope>NUCLEOTIDE SEQUENCE [LARGE SCALE GENOMIC DNA]</scope>
    <source>
        <strain evidence="3 4">CGMCC 4.1858</strain>
    </source>
</reference>
<keyword evidence="4" id="KW-1185">Reference proteome</keyword>
<accession>A0A239N0J8</accession>
<name>A0A239N0J8_9ACTN</name>
<feature type="domain" description="AB hydrolase-1" evidence="2">
    <location>
        <begin position="27"/>
        <end position="128"/>
    </location>
</feature>
<keyword evidence="1" id="KW-0378">Hydrolase</keyword>
<dbReference type="AlphaFoldDB" id="A0A239N0J8"/>
<evidence type="ECO:0000256" key="1">
    <source>
        <dbReference type="ARBA" id="ARBA00022801"/>
    </source>
</evidence>
<evidence type="ECO:0000313" key="4">
    <source>
        <dbReference type="Proteomes" id="UP000198280"/>
    </source>
</evidence>
<dbReference type="Gene3D" id="3.40.50.1820">
    <property type="entry name" value="alpha/beta hydrolase"/>
    <property type="match status" value="1"/>
</dbReference>
<proteinExistence type="predicted"/>
<dbReference type="PRINTS" id="PR00412">
    <property type="entry name" value="EPOXHYDRLASE"/>
</dbReference>
<dbReference type="Proteomes" id="UP000198280">
    <property type="component" value="Unassembled WGS sequence"/>
</dbReference>
<dbReference type="Pfam" id="PF00561">
    <property type="entry name" value="Abhydrolase_1"/>
    <property type="match status" value="1"/>
</dbReference>